<evidence type="ECO:0000313" key="3">
    <source>
        <dbReference type="WBParaSite" id="SBAD_0000761601-mRNA-1"/>
    </source>
</evidence>
<gene>
    <name evidence="1" type="ORF">SBAD_LOCUS7342</name>
</gene>
<sequence length="214" mass="23613">MQCLFSTADIADLQEELTTTQLPPQSSFLCPGSSSVVGRRHIDQSVTKATNKPSTTMYVLSLRCSPHVLPLATRPMPRLCTASAAFTTIVDLLSPSVPFSLPSRLPVISVQWCPAPNCCYRRDSARISAHTFTSTQSFVATAARAFGQATAVLTRRTIRYDVTQRVFGRQVPQLPPPVDRKHLLTEHHEPTLDQSINFDVTRRDVPPNVEQAGK</sequence>
<organism evidence="3">
    <name type="scientific">Soboliphyme baturini</name>
    <dbReference type="NCBI Taxonomy" id="241478"/>
    <lineage>
        <taxon>Eukaryota</taxon>
        <taxon>Metazoa</taxon>
        <taxon>Ecdysozoa</taxon>
        <taxon>Nematoda</taxon>
        <taxon>Enoplea</taxon>
        <taxon>Dorylaimia</taxon>
        <taxon>Dioctophymatida</taxon>
        <taxon>Dioctophymatoidea</taxon>
        <taxon>Soboliphymatidae</taxon>
        <taxon>Soboliphyme</taxon>
    </lineage>
</organism>
<reference evidence="1 2" key="2">
    <citation type="submission" date="2018-11" db="EMBL/GenBank/DDBJ databases">
        <authorList>
            <consortium name="Pathogen Informatics"/>
        </authorList>
    </citation>
    <scope>NUCLEOTIDE SEQUENCE [LARGE SCALE GENOMIC DNA]</scope>
</reference>
<evidence type="ECO:0000313" key="1">
    <source>
        <dbReference type="EMBL" id="VDP12763.1"/>
    </source>
</evidence>
<accession>A0A183IUP5</accession>
<dbReference type="AlphaFoldDB" id="A0A183IUP5"/>
<keyword evidence="2" id="KW-1185">Reference proteome</keyword>
<dbReference type="EMBL" id="UZAM01010541">
    <property type="protein sequence ID" value="VDP12763.1"/>
    <property type="molecule type" value="Genomic_DNA"/>
</dbReference>
<proteinExistence type="predicted"/>
<dbReference type="WBParaSite" id="SBAD_0000761601-mRNA-1">
    <property type="protein sequence ID" value="SBAD_0000761601-mRNA-1"/>
    <property type="gene ID" value="SBAD_0000761601"/>
</dbReference>
<evidence type="ECO:0000313" key="2">
    <source>
        <dbReference type="Proteomes" id="UP000270296"/>
    </source>
</evidence>
<protein>
    <submittedName>
        <fullName evidence="1 3">Uncharacterized protein</fullName>
    </submittedName>
</protein>
<dbReference type="Proteomes" id="UP000270296">
    <property type="component" value="Unassembled WGS sequence"/>
</dbReference>
<reference evidence="3" key="1">
    <citation type="submission" date="2016-06" db="UniProtKB">
        <authorList>
            <consortium name="WormBaseParasite"/>
        </authorList>
    </citation>
    <scope>IDENTIFICATION</scope>
</reference>
<name>A0A183IUP5_9BILA</name>